<accession>A0A9N9AKH5</accession>
<organism evidence="1 2">
    <name type="scientific">Funneliformis caledonium</name>
    <dbReference type="NCBI Taxonomy" id="1117310"/>
    <lineage>
        <taxon>Eukaryota</taxon>
        <taxon>Fungi</taxon>
        <taxon>Fungi incertae sedis</taxon>
        <taxon>Mucoromycota</taxon>
        <taxon>Glomeromycotina</taxon>
        <taxon>Glomeromycetes</taxon>
        <taxon>Glomerales</taxon>
        <taxon>Glomeraceae</taxon>
        <taxon>Funneliformis</taxon>
    </lineage>
</organism>
<protein>
    <submittedName>
        <fullName evidence="1">113_t:CDS:1</fullName>
    </submittedName>
</protein>
<dbReference type="EMBL" id="CAJVPQ010001104">
    <property type="protein sequence ID" value="CAG8532147.1"/>
    <property type="molecule type" value="Genomic_DNA"/>
</dbReference>
<sequence>MCLRREWNIRRPNVSTIRSLEIEPSLRGSNDAVLTSIKIPATKLPGDFRNNSFHMITACGIGIIFPSSSSSKEYTCGRGLNYQYLFVGYRL</sequence>
<reference evidence="1" key="1">
    <citation type="submission" date="2021-06" db="EMBL/GenBank/DDBJ databases">
        <authorList>
            <person name="Kallberg Y."/>
            <person name="Tangrot J."/>
            <person name="Rosling A."/>
        </authorList>
    </citation>
    <scope>NUCLEOTIDE SEQUENCE</scope>
    <source>
        <strain evidence="1">UK204</strain>
    </source>
</reference>
<dbReference type="Proteomes" id="UP000789570">
    <property type="component" value="Unassembled WGS sequence"/>
</dbReference>
<keyword evidence="2" id="KW-1185">Reference proteome</keyword>
<dbReference type="AlphaFoldDB" id="A0A9N9AKH5"/>
<evidence type="ECO:0000313" key="1">
    <source>
        <dbReference type="EMBL" id="CAG8532147.1"/>
    </source>
</evidence>
<proteinExistence type="predicted"/>
<name>A0A9N9AKH5_9GLOM</name>
<evidence type="ECO:0000313" key="2">
    <source>
        <dbReference type="Proteomes" id="UP000789570"/>
    </source>
</evidence>
<comment type="caution">
    <text evidence="1">The sequence shown here is derived from an EMBL/GenBank/DDBJ whole genome shotgun (WGS) entry which is preliminary data.</text>
</comment>
<gene>
    <name evidence="1" type="ORF">FCALED_LOCUS5227</name>
</gene>